<dbReference type="InterPro" id="IPR014985">
    <property type="entry name" value="WbqC"/>
</dbReference>
<evidence type="ECO:0000313" key="2">
    <source>
        <dbReference type="Proteomes" id="UP000270205"/>
    </source>
</evidence>
<sequence length="228" mass="26721">MKVAISQSNYIPWRGYFDMISSVDVFVIFDSVQYTKRDWRNRNKIKMNQGTKWLSVPVQNNSFTQSIDETMISAEDRDWASKHLKTLQMTYSKAKAFKEIFPWVEKLYGEVGKKDRLTDINEYLLREICDFLEIKTTIRRDTEFEIVEGKNERLLNICTQLGATSYLSGPAAKSYIDESLFNEKGIQVEWMNYPSYKEYPQLYGEFTPAVTILDLIFNVGQDAKNYLK</sequence>
<protein>
    <submittedName>
        <fullName evidence="1">WbqC-like protein family</fullName>
    </submittedName>
</protein>
<dbReference type="EMBL" id="UYIV01000001">
    <property type="protein sequence ID" value="VDH03435.1"/>
    <property type="molecule type" value="Genomic_DNA"/>
</dbReference>
<evidence type="ECO:0000313" key="1">
    <source>
        <dbReference type="EMBL" id="VDH03435.1"/>
    </source>
</evidence>
<reference evidence="1 2" key="1">
    <citation type="submission" date="2018-11" db="EMBL/GenBank/DDBJ databases">
        <authorList>
            <consortium name="Pathogen Informatics"/>
        </authorList>
    </citation>
    <scope>NUCLEOTIDE SEQUENCE [LARGE SCALE GENOMIC DNA]</scope>
    <source>
        <strain evidence="1 2">NCTC12929</strain>
    </source>
</reference>
<dbReference type="Pfam" id="PF08889">
    <property type="entry name" value="WbqC"/>
    <property type="match status" value="1"/>
</dbReference>
<accession>A0A7Z8YND7</accession>
<dbReference type="RefSeq" id="WP_125150888.1">
    <property type="nucleotide sequence ID" value="NZ_UYIV01000001.1"/>
</dbReference>
<dbReference type="Proteomes" id="UP000270205">
    <property type="component" value="Unassembled WGS sequence"/>
</dbReference>
<comment type="caution">
    <text evidence="1">The sequence shown here is derived from an EMBL/GenBank/DDBJ whole genome shotgun (WGS) entry which is preliminary data.</text>
</comment>
<organism evidence="1 2">
    <name type="scientific">Bergeyella zoohelcum</name>
    <dbReference type="NCBI Taxonomy" id="1015"/>
    <lineage>
        <taxon>Bacteria</taxon>
        <taxon>Pseudomonadati</taxon>
        <taxon>Bacteroidota</taxon>
        <taxon>Flavobacteriia</taxon>
        <taxon>Flavobacteriales</taxon>
        <taxon>Weeksellaceae</taxon>
        <taxon>Bergeyella</taxon>
    </lineage>
</organism>
<dbReference type="AlphaFoldDB" id="A0A7Z8YND7"/>
<proteinExistence type="predicted"/>
<name>A0A7Z8YND7_9FLAO</name>
<gene>
    <name evidence="1" type="ORF">NCTC12929_00818</name>
</gene>